<accession>A0ACC1TBK5</accession>
<evidence type="ECO:0000313" key="1">
    <source>
        <dbReference type="EMBL" id="KAJ3557368.1"/>
    </source>
</evidence>
<name>A0ACC1TBK5_9APHY</name>
<comment type="caution">
    <text evidence="1">The sequence shown here is derived from an EMBL/GenBank/DDBJ whole genome shotgun (WGS) entry which is preliminary data.</text>
</comment>
<sequence length="182" mass="20824">MQYAGGPIYRLPNEILHNIVECIYEPYFDGLNRLFPALINKTFNEIATPYLWKSLRPQYGKDLRACLEVLARSKRLAGFVEMLAVEIDQDWLVKPTNVPALCALLAQALPNMRRLAVLDMQWIHWYTSPVVLAALCAKYTSTLQLLTINSLRGCRRRPRVPARNKPSRGQPAHTLPYLRCTS</sequence>
<organism evidence="1 2">
    <name type="scientific">Phlebia brevispora</name>
    <dbReference type="NCBI Taxonomy" id="194682"/>
    <lineage>
        <taxon>Eukaryota</taxon>
        <taxon>Fungi</taxon>
        <taxon>Dikarya</taxon>
        <taxon>Basidiomycota</taxon>
        <taxon>Agaricomycotina</taxon>
        <taxon>Agaricomycetes</taxon>
        <taxon>Polyporales</taxon>
        <taxon>Meruliaceae</taxon>
        <taxon>Phlebia</taxon>
    </lineage>
</organism>
<gene>
    <name evidence="1" type="ORF">NM688_g1514</name>
</gene>
<evidence type="ECO:0000313" key="2">
    <source>
        <dbReference type="Proteomes" id="UP001148662"/>
    </source>
</evidence>
<dbReference type="Proteomes" id="UP001148662">
    <property type="component" value="Unassembled WGS sequence"/>
</dbReference>
<protein>
    <submittedName>
        <fullName evidence="1">Uncharacterized protein</fullName>
    </submittedName>
</protein>
<keyword evidence="2" id="KW-1185">Reference proteome</keyword>
<dbReference type="EMBL" id="JANHOG010000163">
    <property type="protein sequence ID" value="KAJ3557368.1"/>
    <property type="molecule type" value="Genomic_DNA"/>
</dbReference>
<proteinExistence type="predicted"/>
<reference evidence="1" key="1">
    <citation type="submission" date="2022-07" db="EMBL/GenBank/DDBJ databases">
        <title>Genome Sequence of Phlebia brevispora.</title>
        <authorList>
            <person name="Buettner E."/>
        </authorList>
    </citation>
    <scope>NUCLEOTIDE SEQUENCE</scope>
    <source>
        <strain evidence="1">MPL23</strain>
    </source>
</reference>